<dbReference type="InParanoid" id="A0A2J7RE66"/>
<comment type="caution">
    <text evidence="1">The sequence shown here is derived from an EMBL/GenBank/DDBJ whole genome shotgun (WGS) entry which is preliminary data.</text>
</comment>
<dbReference type="GO" id="GO:0003676">
    <property type="term" value="F:nucleic acid binding"/>
    <property type="evidence" value="ECO:0007669"/>
    <property type="project" value="InterPro"/>
</dbReference>
<sequence length="87" mass="10194">MFSQYVISCFGDVPWPLCSPVLSWGYLKATVYMNRPRMIQELKLSIRQEIAAVPEDMLENSKQNLEERLKMCVQQEGCYVIDNIFRT</sequence>
<evidence type="ECO:0000313" key="1">
    <source>
        <dbReference type="EMBL" id="PNF39108.1"/>
    </source>
</evidence>
<evidence type="ECO:0000313" key="2">
    <source>
        <dbReference type="Proteomes" id="UP000235965"/>
    </source>
</evidence>
<dbReference type="Gene3D" id="3.30.420.10">
    <property type="entry name" value="Ribonuclease H-like superfamily/Ribonuclease H"/>
    <property type="match status" value="1"/>
</dbReference>
<dbReference type="Proteomes" id="UP000235965">
    <property type="component" value="Unassembled WGS sequence"/>
</dbReference>
<reference evidence="1 2" key="1">
    <citation type="submission" date="2017-12" db="EMBL/GenBank/DDBJ databases">
        <title>Hemimetabolous genomes reveal molecular basis of termite eusociality.</title>
        <authorList>
            <person name="Harrison M.C."/>
            <person name="Jongepier E."/>
            <person name="Robertson H.M."/>
            <person name="Arning N."/>
            <person name="Bitard-Feildel T."/>
            <person name="Chao H."/>
            <person name="Childers C.P."/>
            <person name="Dinh H."/>
            <person name="Doddapaneni H."/>
            <person name="Dugan S."/>
            <person name="Gowin J."/>
            <person name="Greiner C."/>
            <person name="Han Y."/>
            <person name="Hu H."/>
            <person name="Hughes D.S.T."/>
            <person name="Huylmans A.-K."/>
            <person name="Kemena C."/>
            <person name="Kremer L.P.M."/>
            <person name="Lee S.L."/>
            <person name="Lopez-Ezquerra A."/>
            <person name="Mallet L."/>
            <person name="Monroy-Kuhn J.M."/>
            <person name="Moser A."/>
            <person name="Murali S.C."/>
            <person name="Muzny D.M."/>
            <person name="Otani S."/>
            <person name="Piulachs M.-D."/>
            <person name="Poelchau M."/>
            <person name="Qu J."/>
            <person name="Schaub F."/>
            <person name="Wada-Katsumata A."/>
            <person name="Worley K.C."/>
            <person name="Xie Q."/>
            <person name="Ylla G."/>
            <person name="Poulsen M."/>
            <person name="Gibbs R.A."/>
            <person name="Schal C."/>
            <person name="Richards S."/>
            <person name="Belles X."/>
            <person name="Korb J."/>
            <person name="Bornberg-Bauer E."/>
        </authorList>
    </citation>
    <scope>NUCLEOTIDE SEQUENCE [LARGE SCALE GENOMIC DNA]</scope>
    <source>
        <tissue evidence="1">Whole body</tissue>
    </source>
</reference>
<proteinExistence type="predicted"/>
<protein>
    <submittedName>
        <fullName evidence="1">Uncharacterized protein</fullName>
    </submittedName>
</protein>
<dbReference type="InterPro" id="IPR036397">
    <property type="entry name" value="RNaseH_sf"/>
</dbReference>
<dbReference type="EMBL" id="NEVH01005278">
    <property type="protein sequence ID" value="PNF39108.1"/>
    <property type="molecule type" value="Genomic_DNA"/>
</dbReference>
<keyword evidence="2" id="KW-1185">Reference proteome</keyword>
<name>A0A2J7RE66_9NEOP</name>
<gene>
    <name evidence="1" type="ORF">B7P43_G04149</name>
</gene>
<dbReference type="AlphaFoldDB" id="A0A2J7RE66"/>
<accession>A0A2J7RE66</accession>
<organism evidence="1 2">
    <name type="scientific">Cryptotermes secundus</name>
    <dbReference type="NCBI Taxonomy" id="105785"/>
    <lineage>
        <taxon>Eukaryota</taxon>
        <taxon>Metazoa</taxon>
        <taxon>Ecdysozoa</taxon>
        <taxon>Arthropoda</taxon>
        <taxon>Hexapoda</taxon>
        <taxon>Insecta</taxon>
        <taxon>Pterygota</taxon>
        <taxon>Neoptera</taxon>
        <taxon>Polyneoptera</taxon>
        <taxon>Dictyoptera</taxon>
        <taxon>Blattodea</taxon>
        <taxon>Blattoidea</taxon>
        <taxon>Termitoidae</taxon>
        <taxon>Kalotermitidae</taxon>
        <taxon>Cryptotermitinae</taxon>
        <taxon>Cryptotermes</taxon>
    </lineage>
</organism>